<dbReference type="RefSeq" id="XP_022630422.1">
    <property type="nucleotide sequence ID" value="XM_022770513.1"/>
</dbReference>
<dbReference type="AlphaFoldDB" id="A0A0C7NCV4"/>
<proteinExistence type="predicted"/>
<keyword evidence="3" id="KW-1185">Reference proteome</keyword>
<evidence type="ECO:0000256" key="1">
    <source>
        <dbReference type="SAM" id="Coils"/>
    </source>
</evidence>
<feature type="coiled-coil region" evidence="1">
    <location>
        <begin position="314"/>
        <end position="362"/>
    </location>
</feature>
<feature type="coiled-coil region" evidence="1">
    <location>
        <begin position="392"/>
        <end position="461"/>
    </location>
</feature>
<dbReference type="OrthoDB" id="4035708at2759"/>
<organism evidence="2 3">
    <name type="scientific">Lachancea lanzarotensis</name>
    <dbReference type="NCBI Taxonomy" id="1245769"/>
    <lineage>
        <taxon>Eukaryota</taxon>
        <taxon>Fungi</taxon>
        <taxon>Dikarya</taxon>
        <taxon>Ascomycota</taxon>
        <taxon>Saccharomycotina</taxon>
        <taxon>Saccharomycetes</taxon>
        <taxon>Saccharomycetales</taxon>
        <taxon>Saccharomycetaceae</taxon>
        <taxon>Lachancea</taxon>
    </lineage>
</organism>
<feature type="coiled-coil region" evidence="1">
    <location>
        <begin position="248"/>
        <end position="275"/>
    </location>
</feature>
<gene>
    <name evidence="2" type="ORF">LALA0_S10e05072g</name>
</gene>
<evidence type="ECO:0000313" key="3">
    <source>
        <dbReference type="Proteomes" id="UP000054304"/>
    </source>
</evidence>
<dbReference type="GeneID" id="34687759"/>
<protein>
    <submittedName>
        <fullName evidence="2">LALA0S10e05072g1_1</fullName>
    </submittedName>
</protein>
<sequence length="567" mass="65301">MNSSPHSRSSVDLRSEEKSASSKLRDFLHRTESHLNSNVVNGSKGHLRYQGKTYKNNPSATSTTDVHEVKNVNPLVEEFVAARVKVEPKVASTIRFGSNQTKFFDEDAILGCSMKKDSFQASEISSILVVKEQELSGVDDSFNAGWDETIEIENPIILEGMLRCWEACGIPDSEFDPTDLVMTVQKLSYGILQALANQGAVSKLVREVEIEEISEDFEECWLDLLEALQSEEQVETLSAELSGQFKINAEQKAQNAILEDRVKYLESQLELQSRKESEFEDHVAKLHELTRLYDEHSVKYHDACTRVSKMELDLEEKSLKSEALLRENSEIREDLVTREHELAKCQNQVRRLERTISQSQTETDKILERKTHHCDQLMLKCENIEKIWQEKYSRMHNECEKLNTQSQNLKLDLQTSKEDMEKYKLKTAESLIMLHASRKRVQELEAKFSDYSAKIATTSAQVENLLEFKEKAKARIMSLKTSKLALKKRNGEIQSEEKLLRSQLNEIIDQYEMKDTENHNLMIELEKTKKLFEETRSLFKTPVSPLGHKSIKKHRPLRIVTNRVDAC</sequence>
<reference evidence="2 3" key="1">
    <citation type="submission" date="2014-12" db="EMBL/GenBank/DDBJ databases">
        <authorList>
            <person name="Neuveglise Cecile"/>
        </authorList>
    </citation>
    <scope>NUCLEOTIDE SEQUENCE [LARGE SCALE GENOMIC DNA]</scope>
    <source>
        <strain evidence="2 3">CBS 12615</strain>
    </source>
</reference>
<dbReference type="EMBL" id="LN736369">
    <property type="protein sequence ID" value="CEP64213.1"/>
    <property type="molecule type" value="Genomic_DNA"/>
</dbReference>
<evidence type="ECO:0000313" key="2">
    <source>
        <dbReference type="EMBL" id="CEP64213.1"/>
    </source>
</evidence>
<dbReference type="HOGENOM" id="CLU_468560_0_0_1"/>
<name>A0A0C7NCV4_9SACH</name>
<dbReference type="Proteomes" id="UP000054304">
    <property type="component" value="Unassembled WGS sequence"/>
</dbReference>
<keyword evidence="1" id="KW-0175">Coiled coil</keyword>
<accession>A0A0C7NCV4</accession>